<dbReference type="Proteomes" id="UP000027987">
    <property type="component" value="Chromosome"/>
</dbReference>
<dbReference type="KEGG" id="dja:HY57_11950"/>
<gene>
    <name evidence="1" type="ORF">HY57_11950</name>
</gene>
<accession>A0A075K2I2</accession>
<keyword evidence="2" id="KW-1185">Reference proteome</keyword>
<name>A0A075K2I2_9GAMM</name>
<proteinExistence type="predicted"/>
<dbReference type="RefSeq" id="WP_026034191.1">
    <property type="nucleotide sequence ID" value="NZ_ALOY01000178.1"/>
</dbReference>
<sequence length="326" mass="37914">MPGIFTVSLDLELYWGVRDKRSIQDYEENLRGERRAISEMLDTFDAHGVHATWATLGFLFFTDIVELRARLPSDTPAYRNSKLSPYRYIEEHEWGADDQYHFAPEVIDLIRGYTGQEIGTHTFSHYYCLEPGQTAEAFRADMAAAIDTARARGIEIQSLVFPRNQGNPEYLSLLQELGIRCYRGNEAAPFYTARNQEQQGAIVRGLRLLDAYLNVTGHNTYSFEECAQTRPFNIPSSRFLRPYSPSFAWMDELRLHRIKRAMRHAAIHHRLFHLWWHPHNFGAHVAENQRFLGKILAYYQQLQRRYGMQSLNMGEISNLLEHMHAG</sequence>
<evidence type="ECO:0000313" key="2">
    <source>
        <dbReference type="Proteomes" id="UP000027987"/>
    </source>
</evidence>
<dbReference type="PATRIC" id="fig|1217721.7.peg.2463"/>
<dbReference type="OrthoDB" id="7836272at2"/>
<dbReference type="Gene3D" id="3.20.20.370">
    <property type="entry name" value="Glycoside hydrolase/deacetylase"/>
    <property type="match status" value="1"/>
</dbReference>
<dbReference type="EMBL" id="CP008884">
    <property type="protein sequence ID" value="AIF47922.1"/>
    <property type="molecule type" value="Genomic_DNA"/>
</dbReference>
<dbReference type="CDD" id="cd10929">
    <property type="entry name" value="CE4_u5"/>
    <property type="match status" value="1"/>
</dbReference>
<dbReference type="HOGENOM" id="CLU_071509_0_0_6"/>
<protein>
    <submittedName>
        <fullName evidence="1">Uncharacterized protein</fullName>
    </submittedName>
</protein>
<dbReference type="GO" id="GO:0005975">
    <property type="term" value="P:carbohydrate metabolic process"/>
    <property type="evidence" value="ECO:0007669"/>
    <property type="project" value="InterPro"/>
</dbReference>
<dbReference type="SUPFAM" id="SSF88713">
    <property type="entry name" value="Glycoside hydrolase/deacetylase"/>
    <property type="match status" value="1"/>
</dbReference>
<dbReference type="InterPro" id="IPR011330">
    <property type="entry name" value="Glyco_hydro/deAcase_b/a-brl"/>
</dbReference>
<organism evidence="1 2">
    <name type="scientific">Dyella japonica A8</name>
    <dbReference type="NCBI Taxonomy" id="1217721"/>
    <lineage>
        <taxon>Bacteria</taxon>
        <taxon>Pseudomonadati</taxon>
        <taxon>Pseudomonadota</taxon>
        <taxon>Gammaproteobacteria</taxon>
        <taxon>Lysobacterales</taxon>
        <taxon>Rhodanobacteraceae</taxon>
        <taxon>Dyella</taxon>
    </lineage>
</organism>
<evidence type="ECO:0000313" key="1">
    <source>
        <dbReference type="EMBL" id="AIF47922.1"/>
    </source>
</evidence>
<dbReference type="AlphaFoldDB" id="A0A075K2I2"/>
<reference evidence="1 2" key="1">
    <citation type="submission" date="2014-07" db="EMBL/GenBank/DDBJ databases">
        <title>Complete Genome Sequence of Dyella japonica Strain A8 Isolated from Malaysian Tropical Soil.</title>
        <authorList>
            <person name="Hui R.K.H."/>
            <person name="Chen J.-W."/>
            <person name="Chan K.-G."/>
            <person name="Leung F.C.C."/>
        </authorList>
    </citation>
    <scope>NUCLEOTIDE SEQUENCE [LARGE SCALE GENOMIC DNA]</scope>
    <source>
        <strain evidence="1 2">A8</strain>
    </source>
</reference>